<feature type="transmembrane region" description="Helical" evidence="8">
    <location>
        <begin position="277"/>
        <end position="294"/>
    </location>
</feature>
<keyword evidence="3" id="KW-0328">Glycosyltransferase</keyword>
<accession>A0A9D1KS25</accession>
<keyword evidence="5 8" id="KW-0812">Transmembrane</keyword>
<evidence type="ECO:0000256" key="3">
    <source>
        <dbReference type="ARBA" id="ARBA00022676"/>
    </source>
</evidence>
<evidence type="ECO:0000256" key="6">
    <source>
        <dbReference type="ARBA" id="ARBA00022989"/>
    </source>
</evidence>
<dbReference type="GO" id="GO:0005886">
    <property type="term" value="C:plasma membrane"/>
    <property type="evidence" value="ECO:0007669"/>
    <property type="project" value="UniProtKB-SubCell"/>
</dbReference>
<evidence type="ECO:0000313" key="10">
    <source>
        <dbReference type="EMBL" id="HIT97401.1"/>
    </source>
</evidence>
<dbReference type="GO" id="GO:0016763">
    <property type="term" value="F:pentosyltransferase activity"/>
    <property type="evidence" value="ECO:0007669"/>
    <property type="project" value="TreeGrafter"/>
</dbReference>
<organism evidence="10 11">
    <name type="scientific">Candidatus Merdimorpha stercoravium</name>
    <dbReference type="NCBI Taxonomy" id="2840863"/>
    <lineage>
        <taxon>Bacteria</taxon>
        <taxon>Pseudomonadati</taxon>
        <taxon>Bacteroidota</taxon>
        <taxon>Flavobacteriia</taxon>
        <taxon>Flavobacteriales</taxon>
        <taxon>Candidatus Merdimorpha</taxon>
    </lineage>
</organism>
<evidence type="ECO:0000256" key="2">
    <source>
        <dbReference type="ARBA" id="ARBA00022475"/>
    </source>
</evidence>
<feature type="transmembrane region" description="Helical" evidence="8">
    <location>
        <begin position="246"/>
        <end position="265"/>
    </location>
</feature>
<dbReference type="PANTHER" id="PTHR33908:SF11">
    <property type="entry name" value="MEMBRANE PROTEIN"/>
    <property type="match status" value="1"/>
</dbReference>
<feature type="transmembrane region" description="Helical" evidence="8">
    <location>
        <begin position="326"/>
        <end position="348"/>
    </location>
</feature>
<dbReference type="Pfam" id="PF13231">
    <property type="entry name" value="PMT_2"/>
    <property type="match status" value="1"/>
</dbReference>
<comment type="subcellular location">
    <subcellularLocation>
        <location evidence="1">Cell membrane</location>
        <topology evidence="1">Multi-pass membrane protein</topology>
    </subcellularLocation>
</comment>
<keyword evidence="4" id="KW-0808">Transferase</keyword>
<feature type="transmembrane region" description="Helical" evidence="8">
    <location>
        <begin position="21"/>
        <end position="41"/>
    </location>
</feature>
<protein>
    <submittedName>
        <fullName evidence="10">Glycosyltransferase family 39 protein</fullName>
    </submittedName>
</protein>
<evidence type="ECO:0000256" key="5">
    <source>
        <dbReference type="ARBA" id="ARBA00022692"/>
    </source>
</evidence>
<dbReference type="InterPro" id="IPR050297">
    <property type="entry name" value="LipidA_mod_glycosyltrf_83"/>
</dbReference>
<keyword evidence="7 8" id="KW-0472">Membrane</keyword>
<evidence type="ECO:0000256" key="7">
    <source>
        <dbReference type="ARBA" id="ARBA00023136"/>
    </source>
</evidence>
<proteinExistence type="predicted"/>
<dbReference type="EMBL" id="DVLY01000022">
    <property type="protein sequence ID" value="HIT97401.1"/>
    <property type="molecule type" value="Genomic_DNA"/>
</dbReference>
<reference evidence="10" key="2">
    <citation type="journal article" date="2021" name="PeerJ">
        <title>Extensive microbial diversity within the chicken gut microbiome revealed by metagenomics and culture.</title>
        <authorList>
            <person name="Gilroy R."/>
            <person name="Ravi A."/>
            <person name="Getino M."/>
            <person name="Pursley I."/>
            <person name="Horton D.L."/>
            <person name="Alikhan N.F."/>
            <person name="Baker D."/>
            <person name="Gharbi K."/>
            <person name="Hall N."/>
            <person name="Watson M."/>
            <person name="Adriaenssens E.M."/>
            <person name="Foster-Nyarko E."/>
            <person name="Jarju S."/>
            <person name="Secka A."/>
            <person name="Antonio M."/>
            <person name="Oren A."/>
            <person name="Chaudhuri R.R."/>
            <person name="La Ragione R."/>
            <person name="Hildebrand F."/>
            <person name="Pallen M.J."/>
        </authorList>
    </citation>
    <scope>NUCLEOTIDE SEQUENCE</scope>
    <source>
        <strain evidence="10">1383</strain>
    </source>
</reference>
<reference evidence="10" key="1">
    <citation type="submission" date="2020-10" db="EMBL/GenBank/DDBJ databases">
        <authorList>
            <person name="Gilroy R."/>
        </authorList>
    </citation>
    <scope>NUCLEOTIDE SEQUENCE</scope>
    <source>
        <strain evidence="10">1383</strain>
    </source>
</reference>
<dbReference type="InterPro" id="IPR038731">
    <property type="entry name" value="RgtA/B/C-like"/>
</dbReference>
<feature type="transmembrane region" description="Helical" evidence="8">
    <location>
        <begin position="83"/>
        <end position="102"/>
    </location>
</feature>
<feature type="transmembrane region" description="Helical" evidence="8">
    <location>
        <begin position="300"/>
        <end position="319"/>
    </location>
</feature>
<feature type="transmembrane region" description="Helical" evidence="8">
    <location>
        <begin position="196"/>
        <end position="214"/>
    </location>
</feature>
<evidence type="ECO:0000259" key="9">
    <source>
        <dbReference type="Pfam" id="PF13231"/>
    </source>
</evidence>
<evidence type="ECO:0000256" key="1">
    <source>
        <dbReference type="ARBA" id="ARBA00004651"/>
    </source>
</evidence>
<feature type="transmembrane region" description="Helical" evidence="8">
    <location>
        <begin position="108"/>
        <end position="129"/>
    </location>
</feature>
<dbReference type="AlphaFoldDB" id="A0A9D1KS25"/>
<evidence type="ECO:0000256" key="8">
    <source>
        <dbReference type="SAM" id="Phobius"/>
    </source>
</evidence>
<feature type="transmembrane region" description="Helical" evidence="8">
    <location>
        <begin position="158"/>
        <end position="184"/>
    </location>
</feature>
<feature type="domain" description="Glycosyltransferase RgtA/B/C/D-like" evidence="9">
    <location>
        <begin position="61"/>
        <end position="214"/>
    </location>
</feature>
<evidence type="ECO:0000313" key="11">
    <source>
        <dbReference type="Proteomes" id="UP000824161"/>
    </source>
</evidence>
<keyword evidence="2" id="KW-1003">Cell membrane</keyword>
<dbReference type="Proteomes" id="UP000824161">
    <property type="component" value="Unassembled WGS sequence"/>
</dbReference>
<gene>
    <name evidence="10" type="ORF">IAC44_01030</name>
</gene>
<comment type="caution">
    <text evidence="10">The sequence shown here is derived from an EMBL/GenBank/DDBJ whole genome shotgun (WGS) entry which is preliminary data.</text>
</comment>
<dbReference type="GO" id="GO:0009103">
    <property type="term" value="P:lipopolysaccharide biosynthetic process"/>
    <property type="evidence" value="ECO:0007669"/>
    <property type="project" value="UniProtKB-ARBA"/>
</dbReference>
<sequence length="461" mass="53427">MDMKALNFLTTRDAGWAREKLRVFLLLWFVLSYVQGVFSGLNEDEPYYYMYAMFPAWGYFDHPPMVGMFAWAGMQMFGKVLGLRLFSAISSTLFLYAVWKLIEHKDKYKYVNVFILMALSIPMVSVYGFMIVPDGPLLFFVSLFLLAYRWFLKSENVLKAILVGVLAAAVLYSKYHGALVLLLVVASNVKLLRDRYFYIAALTALVLLVPHITWQVEHDFPSLSYHLYERTADKVYKFRYTWEYPLNQLAVFGPFLFPVMVLAVAKSKKNKGQMARAMRFLFWGFLGFFFLMTFKGHVEPHWTVVAIIPAMYFTFHYVLRSERKARYFVGASLFSAFLIFVVRIALFLPGLDTPYHHQKEWAGSIHEVAGDAPVVFRDSYQKASMYTYYTNCTAISARSPQGRRNQYDIFPIEDYIRGQRVLYLDGESDQVIIRAGGKELCGRWIERFESDSLQAKPSVKP</sequence>
<evidence type="ECO:0000256" key="4">
    <source>
        <dbReference type="ARBA" id="ARBA00022679"/>
    </source>
</evidence>
<name>A0A9D1KS25_9FLAO</name>
<dbReference type="PANTHER" id="PTHR33908">
    <property type="entry name" value="MANNOSYLTRANSFERASE YKCB-RELATED"/>
    <property type="match status" value="1"/>
</dbReference>
<keyword evidence="6 8" id="KW-1133">Transmembrane helix</keyword>